<proteinExistence type="predicted"/>
<organism evidence="1 2">
    <name type="scientific">Microcoleus anatoxicus PTRS2</name>
    <dbReference type="NCBI Taxonomy" id="2705321"/>
    <lineage>
        <taxon>Bacteria</taxon>
        <taxon>Bacillati</taxon>
        <taxon>Cyanobacteriota</taxon>
        <taxon>Cyanophyceae</taxon>
        <taxon>Oscillatoriophycideae</taxon>
        <taxon>Oscillatoriales</taxon>
        <taxon>Microcoleaceae</taxon>
        <taxon>Microcoleus</taxon>
        <taxon>Microcoleus anatoxicus</taxon>
    </lineage>
</organism>
<dbReference type="Proteomes" id="UP001384579">
    <property type="component" value="Unassembled WGS sequence"/>
</dbReference>
<protein>
    <submittedName>
        <fullName evidence="1">Type II toxin-antitoxin system RelE/ParE family toxin</fullName>
    </submittedName>
</protein>
<comment type="caution">
    <text evidence="1">The sequence shown here is derived from an EMBL/GenBank/DDBJ whole genome shotgun (WGS) entry which is preliminary data.</text>
</comment>
<dbReference type="RefSeq" id="WP_340518543.1">
    <property type="nucleotide sequence ID" value="NZ_JBBLXS010000125.1"/>
</dbReference>
<dbReference type="EMBL" id="JBBLXS010000125">
    <property type="protein sequence ID" value="MEK0185507.1"/>
    <property type="molecule type" value="Genomic_DNA"/>
</dbReference>
<name>A0ABU8YMA5_9CYAN</name>
<gene>
    <name evidence="1" type="ORF">WMG39_11715</name>
</gene>
<sequence length="121" mass="13970">MSNNTPFVQIDLTPEYKRNLRELSKKYRNIRLDTQPIIEQFQGGNFTGDRLSGMGENYVIFKVRVKNSDIQKGKSAGYRLIYQVESQMSILLLTIYSKSNREDISPNEVLSILAECDRDDT</sequence>
<keyword evidence="2" id="KW-1185">Reference proteome</keyword>
<evidence type="ECO:0000313" key="2">
    <source>
        <dbReference type="Proteomes" id="UP001384579"/>
    </source>
</evidence>
<evidence type="ECO:0000313" key="1">
    <source>
        <dbReference type="EMBL" id="MEK0185507.1"/>
    </source>
</evidence>
<reference evidence="1 2" key="1">
    <citation type="journal article" date="2020" name="Harmful Algae">
        <title>Molecular and morphological characterization of a novel dihydroanatoxin-a producing Microcoleus species (cyanobacteria) from the Russian River, California, USA.</title>
        <authorList>
            <person name="Conklin K.Y."/>
            <person name="Stancheva R."/>
            <person name="Otten T.G."/>
            <person name="Fadness R."/>
            <person name="Boyer G.L."/>
            <person name="Read B."/>
            <person name="Zhang X."/>
            <person name="Sheath R.G."/>
        </authorList>
    </citation>
    <scope>NUCLEOTIDE SEQUENCE [LARGE SCALE GENOMIC DNA]</scope>
    <source>
        <strain evidence="1 2">PTRS2</strain>
    </source>
</reference>
<accession>A0ABU8YMA5</accession>